<proteinExistence type="predicted"/>
<organism evidence="1 2">
    <name type="scientific">Haematococcus lacustris</name>
    <name type="common">Green alga</name>
    <name type="synonym">Haematococcus pluvialis</name>
    <dbReference type="NCBI Taxonomy" id="44745"/>
    <lineage>
        <taxon>Eukaryota</taxon>
        <taxon>Viridiplantae</taxon>
        <taxon>Chlorophyta</taxon>
        <taxon>core chlorophytes</taxon>
        <taxon>Chlorophyceae</taxon>
        <taxon>CS clade</taxon>
        <taxon>Chlamydomonadales</taxon>
        <taxon>Haematococcaceae</taxon>
        <taxon>Haematococcus</taxon>
    </lineage>
</organism>
<protein>
    <submittedName>
        <fullName evidence="1">Uncharacterized protein</fullName>
    </submittedName>
</protein>
<sequence length="82" mass="8802">MSATRASKICCTSGLHCVSHVVHGARHGGLRVCCQSVQASLSVQHPGFRLYVGTGELNTHHIAIVAWAQPCQGHMPPKHSQH</sequence>
<dbReference type="EMBL" id="BLLF01000740">
    <property type="protein sequence ID" value="GFH14552.1"/>
    <property type="molecule type" value="Genomic_DNA"/>
</dbReference>
<reference evidence="1 2" key="1">
    <citation type="submission" date="2020-02" db="EMBL/GenBank/DDBJ databases">
        <title>Draft genome sequence of Haematococcus lacustris strain NIES-144.</title>
        <authorList>
            <person name="Morimoto D."/>
            <person name="Nakagawa S."/>
            <person name="Yoshida T."/>
            <person name="Sawayama S."/>
        </authorList>
    </citation>
    <scope>NUCLEOTIDE SEQUENCE [LARGE SCALE GENOMIC DNA]</scope>
    <source>
        <strain evidence="1 2">NIES-144</strain>
    </source>
</reference>
<feature type="non-terminal residue" evidence="1">
    <location>
        <position position="82"/>
    </location>
</feature>
<gene>
    <name evidence="1" type="ORF">HaLaN_10630</name>
</gene>
<accession>A0A699ZG35</accession>
<keyword evidence="2" id="KW-1185">Reference proteome</keyword>
<name>A0A699ZG35_HAELA</name>
<dbReference type="AlphaFoldDB" id="A0A699ZG35"/>
<evidence type="ECO:0000313" key="2">
    <source>
        <dbReference type="Proteomes" id="UP000485058"/>
    </source>
</evidence>
<comment type="caution">
    <text evidence="1">The sequence shown here is derived from an EMBL/GenBank/DDBJ whole genome shotgun (WGS) entry which is preliminary data.</text>
</comment>
<dbReference type="Proteomes" id="UP000485058">
    <property type="component" value="Unassembled WGS sequence"/>
</dbReference>
<evidence type="ECO:0000313" key="1">
    <source>
        <dbReference type="EMBL" id="GFH14552.1"/>
    </source>
</evidence>